<dbReference type="SUPFAM" id="SSF69008">
    <property type="entry name" value="RecG, N-terminal domain"/>
    <property type="match status" value="1"/>
</dbReference>
<feature type="domain" description="Helicase ATP-binding" evidence="6">
    <location>
        <begin position="374"/>
        <end position="472"/>
    </location>
</feature>
<dbReference type="InterPro" id="IPR012340">
    <property type="entry name" value="NA-bd_OB-fold"/>
</dbReference>
<dbReference type="AlphaFoldDB" id="A0A7C5DXJ2"/>
<dbReference type="EMBL" id="DRTH01000257">
    <property type="protein sequence ID" value="HHF08959.1"/>
    <property type="molecule type" value="Genomic_DNA"/>
</dbReference>
<dbReference type="PANTHER" id="PTHR47964">
    <property type="entry name" value="ATP-DEPENDENT DNA HELICASE HOMOLOG RECG, CHLOROPLASTIC"/>
    <property type="match status" value="1"/>
</dbReference>
<dbReference type="Gene3D" id="2.40.50.140">
    <property type="entry name" value="Nucleic acid-binding proteins"/>
    <property type="match status" value="1"/>
</dbReference>
<keyword evidence="2" id="KW-0378">Hydrolase</keyword>
<dbReference type="Gene3D" id="1.20.120.630">
    <property type="entry name" value="RecG, N-terminal domain"/>
    <property type="match status" value="1"/>
</dbReference>
<dbReference type="GO" id="GO:0005524">
    <property type="term" value="F:ATP binding"/>
    <property type="evidence" value="ECO:0007669"/>
    <property type="project" value="InterPro"/>
</dbReference>
<evidence type="ECO:0000256" key="1">
    <source>
        <dbReference type="ARBA" id="ARBA00022763"/>
    </source>
</evidence>
<gene>
    <name evidence="7" type="ORF">ENL26_04265</name>
</gene>
<name>A0A7C5DXJ2_9BACT</name>
<evidence type="ECO:0000256" key="3">
    <source>
        <dbReference type="ARBA" id="ARBA00022806"/>
    </source>
</evidence>
<dbReference type="InterPro" id="IPR047112">
    <property type="entry name" value="RecG/Mfd"/>
</dbReference>
<sequence>MLFEEFLVLSEEQLEDFLKNKLPPSALFNELNRLVRYIDTEEFKCFPHLKEYLLPFLRYYSVLQKLPPERQRKRVENGFKMIHKMRNVFLLTGSEEIEALKQNRINPEASVKFAKGVGENRAKLLHKFGIEKIKELLWWLPRDYEDRRKIIPLSSLRQDEKVTVMAELLNYSVKRVKDYVIITAVVSDGFGQILLKWFNQEYITRYLKKGAKYLITGVPKKNSFGPYEINTPEIEEITGEPKREILPVYSLTSGLTQRIMRRIIRKNISVVGTFREFIPQSILEKRDLLPREHAMLAVHFPKSLYEADKARERLSYEELFLFEVALLHNRAKMKKKDLGISKQIVGELSRRFIESRSFKPTADQLKVYEEIKEDLKASTPMNRMLQGDVGSGKTFVAELAIIDNFEAGYQSAMMVPTSVLAIQQYEKLHKELDHVGVKVGLLVGSMKKSEQDRVKKQLALGEIDVVIGTHAL</sequence>
<dbReference type="GO" id="GO:0016787">
    <property type="term" value="F:hydrolase activity"/>
    <property type="evidence" value="ECO:0007669"/>
    <property type="project" value="UniProtKB-KW"/>
</dbReference>
<dbReference type="Pfam" id="PF00270">
    <property type="entry name" value="DEAD"/>
    <property type="match status" value="1"/>
</dbReference>
<keyword evidence="5" id="KW-0234">DNA repair</keyword>
<dbReference type="PROSITE" id="PS51192">
    <property type="entry name" value="HELICASE_ATP_BIND_1"/>
    <property type="match status" value="1"/>
</dbReference>
<protein>
    <submittedName>
        <fullName evidence="7">DEAD/DEAH box helicase</fullName>
    </submittedName>
</protein>
<dbReference type="Pfam" id="PF17190">
    <property type="entry name" value="RecG_N"/>
    <property type="match status" value="1"/>
</dbReference>
<dbReference type="InterPro" id="IPR027417">
    <property type="entry name" value="P-loop_NTPase"/>
</dbReference>
<accession>A0A7C5DXJ2</accession>
<dbReference type="InterPro" id="IPR011545">
    <property type="entry name" value="DEAD/DEAH_box_helicase_dom"/>
</dbReference>
<dbReference type="CDD" id="cd04488">
    <property type="entry name" value="RecG_wedge_OBF"/>
    <property type="match status" value="1"/>
</dbReference>
<dbReference type="GO" id="GO:0006281">
    <property type="term" value="P:DNA repair"/>
    <property type="evidence" value="ECO:0007669"/>
    <property type="project" value="UniProtKB-KW"/>
</dbReference>
<evidence type="ECO:0000259" key="6">
    <source>
        <dbReference type="PROSITE" id="PS51192"/>
    </source>
</evidence>
<keyword evidence="3 7" id="KW-0547">Nucleotide-binding</keyword>
<reference evidence="7" key="1">
    <citation type="journal article" date="2020" name="mSystems">
        <title>Genome- and Community-Level Interaction Insights into Carbon Utilization and Element Cycling Functions of Hydrothermarchaeota in Hydrothermal Sediment.</title>
        <authorList>
            <person name="Zhou Z."/>
            <person name="Liu Y."/>
            <person name="Xu W."/>
            <person name="Pan J."/>
            <person name="Luo Z.H."/>
            <person name="Li M."/>
        </authorList>
    </citation>
    <scope>NUCLEOTIDE SEQUENCE [LARGE SCALE GENOMIC DNA]</scope>
    <source>
        <strain evidence="7">HyVt-80</strain>
    </source>
</reference>
<dbReference type="InterPro" id="IPR036845">
    <property type="entry name" value="RecG_N_sf"/>
</dbReference>
<feature type="non-terminal residue" evidence="7">
    <location>
        <position position="472"/>
    </location>
</feature>
<dbReference type="SUPFAM" id="SSF50249">
    <property type="entry name" value="Nucleic acid-binding proteins"/>
    <property type="match status" value="1"/>
</dbReference>
<keyword evidence="3 7" id="KW-0347">Helicase</keyword>
<evidence type="ECO:0000256" key="5">
    <source>
        <dbReference type="ARBA" id="ARBA00023204"/>
    </source>
</evidence>
<dbReference type="Pfam" id="PF17191">
    <property type="entry name" value="RecG_wedge"/>
    <property type="match status" value="1"/>
</dbReference>
<evidence type="ECO:0000256" key="2">
    <source>
        <dbReference type="ARBA" id="ARBA00022801"/>
    </source>
</evidence>
<dbReference type="InterPro" id="IPR014001">
    <property type="entry name" value="Helicase_ATP-bd"/>
</dbReference>
<dbReference type="Gene3D" id="3.40.50.300">
    <property type="entry name" value="P-loop containing nucleotide triphosphate hydrolases"/>
    <property type="match status" value="1"/>
</dbReference>
<dbReference type="GO" id="GO:0003677">
    <property type="term" value="F:DNA binding"/>
    <property type="evidence" value="ECO:0007669"/>
    <property type="project" value="UniProtKB-KW"/>
</dbReference>
<evidence type="ECO:0000313" key="7">
    <source>
        <dbReference type="EMBL" id="HHF08959.1"/>
    </source>
</evidence>
<organism evidence="7">
    <name type="scientific">Kosmotoga arenicorallina</name>
    <dbReference type="NCBI Taxonomy" id="688066"/>
    <lineage>
        <taxon>Bacteria</taxon>
        <taxon>Thermotogati</taxon>
        <taxon>Thermotogota</taxon>
        <taxon>Thermotogae</taxon>
        <taxon>Kosmotogales</taxon>
        <taxon>Kosmotogaceae</taxon>
        <taxon>Kosmotoga</taxon>
    </lineage>
</organism>
<dbReference type="GO" id="GO:0003678">
    <property type="term" value="F:DNA helicase activity"/>
    <property type="evidence" value="ECO:0007669"/>
    <property type="project" value="TreeGrafter"/>
</dbReference>
<proteinExistence type="predicted"/>
<dbReference type="InterPro" id="IPR033454">
    <property type="entry name" value="RecG_wedge"/>
</dbReference>
<keyword evidence="1" id="KW-0227">DNA damage</keyword>
<dbReference type="Proteomes" id="UP000886129">
    <property type="component" value="Unassembled WGS sequence"/>
</dbReference>
<comment type="caution">
    <text evidence="7">The sequence shown here is derived from an EMBL/GenBank/DDBJ whole genome shotgun (WGS) entry which is preliminary data.</text>
</comment>
<dbReference type="InterPro" id="IPR028993">
    <property type="entry name" value="RecG_N"/>
</dbReference>
<keyword evidence="4" id="KW-0238">DNA-binding</keyword>
<evidence type="ECO:0000256" key="4">
    <source>
        <dbReference type="ARBA" id="ARBA00023125"/>
    </source>
</evidence>
<dbReference type="PANTHER" id="PTHR47964:SF1">
    <property type="entry name" value="ATP-DEPENDENT DNA HELICASE HOMOLOG RECG, CHLOROPLASTIC"/>
    <property type="match status" value="1"/>
</dbReference>
<dbReference type="SUPFAM" id="SSF52540">
    <property type="entry name" value="P-loop containing nucleoside triphosphate hydrolases"/>
    <property type="match status" value="1"/>
</dbReference>
<keyword evidence="3 7" id="KW-0067">ATP-binding</keyword>